<gene>
    <name evidence="1" type="ORF">LHA26_09800</name>
</gene>
<dbReference type="RefSeq" id="WP_252165442.1">
    <property type="nucleotide sequence ID" value="NZ_CP084930.1"/>
</dbReference>
<organism evidence="1 2">
    <name type="scientific">Sphingomonas morindae</name>
    <dbReference type="NCBI Taxonomy" id="1541170"/>
    <lineage>
        <taxon>Bacteria</taxon>
        <taxon>Pseudomonadati</taxon>
        <taxon>Pseudomonadota</taxon>
        <taxon>Alphaproteobacteria</taxon>
        <taxon>Sphingomonadales</taxon>
        <taxon>Sphingomonadaceae</taxon>
        <taxon>Sphingomonas</taxon>
    </lineage>
</organism>
<evidence type="ECO:0000313" key="2">
    <source>
        <dbReference type="Proteomes" id="UP001056937"/>
    </source>
</evidence>
<dbReference type="Proteomes" id="UP001056937">
    <property type="component" value="Chromosome 1"/>
</dbReference>
<dbReference type="EMBL" id="CP084930">
    <property type="protein sequence ID" value="USI71629.1"/>
    <property type="molecule type" value="Genomic_DNA"/>
</dbReference>
<keyword evidence="2" id="KW-1185">Reference proteome</keyword>
<reference evidence="1" key="1">
    <citation type="journal article" date="2022" name="Toxins">
        <title>Genomic Analysis of Sphingopyxis sp. USTB-05 for Biodegrading Cyanobacterial Hepatotoxins.</title>
        <authorList>
            <person name="Liu C."/>
            <person name="Xu Q."/>
            <person name="Zhao Z."/>
            <person name="Zhang H."/>
            <person name="Liu X."/>
            <person name="Yin C."/>
            <person name="Liu Y."/>
            <person name="Yan H."/>
        </authorList>
    </citation>
    <scope>NUCLEOTIDE SEQUENCE</scope>
    <source>
        <strain evidence="1">NBD5</strain>
    </source>
</reference>
<name>A0ABY4X428_9SPHN</name>
<evidence type="ECO:0000313" key="1">
    <source>
        <dbReference type="EMBL" id="USI71629.1"/>
    </source>
</evidence>
<accession>A0ABY4X428</accession>
<protein>
    <submittedName>
        <fullName evidence="1">Uncharacterized protein</fullName>
    </submittedName>
</protein>
<sequence length="196" mass="20764">MPAAARDLLPAALAEADEQLVPAPPELIVDALTPVLAMVAPTGLNEDDRVEWLAAAADALRGIPGDLLYRGIRVSRASVDHPAKIVPAIMAAVQKGWAQRRSDRSSLRWLAEFLAREKPEPVEVCTPEQAAEILREAGLSTNVEDAGTREPAGVDAYIAAGLSQAEAEQAVRDHKAQLARNTARPIVSSINSAIAA</sequence>
<proteinExistence type="predicted"/>